<gene>
    <name evidence="2" type="ORF">C3K47_17585</name>
</gene>
<accession>A0A2S4ZXA2</accession>
<evidence type="ECO:0008006" key="4">
    <source>
        <dbReference type="Google" id="ProtNLM"/>
    </source>
</evidence>
<protein>
    <recommendedName>
        <fullName evidence="4">Outer membrane protein beta-barrel domain-containing protein</fullName>
    </recommendedName>
</protein>
<comment type="caution">
    <text evidence="2">The sequence shown here is derived from an EMBL/GenBank/DDBJ whole genome shotgun (WGS) entry which is preliminary data.</text>
</comment>
<feature type="chain" id="PRO_5015751489" description="Outer membrane protein beta-barrel domain-containing protein" evidence="1">
    <location>
        <begin position="21"/>
        <end position="272"/>
    </location>
</feature>
<organism evidence="2 3">
    <name type="scientific">Solitalea longa</name>
    <dbReference type="NCBI Taxonomy" id="2079460"/>
    <lineage>
        <taxon>Bacteria</taxon>
        <taxon>Pseudomonadati</taxon>
        <taxon>Bacteroidota</taxon>
        <taxon>Sphingobacteriia</taxon>
        <taxon>Sphingobacteriales</taxon>
        <taxon>Sphingobacteriaceae</taxon>
        <taxon>Solitalea</taxon>
    </lineage>
</organism>
<name>A0A2S4ZXA2_9SPHI</name>
<dbReference type="Proteomes" id="UP000236893">
    <property type="component" value="Unassembled WGS sequence"/>
</dbReference>
<proteinExistence type="predicted"/>
<dbReference type="AlphaFoldDB" id="A0A2S4ZXA2"/>
<dbReference type="RefSeq" id="WP_103790481.1">
    <property type="nucleotide sequence ID" value="NZ_PQVF01000016.1"/>
</dbReference>
<evidence type="ECO:0000313" key="3">
    <source>
        <dbReference type="Proteomes" id="UP000236893"/>
    </source>
</evidence>
<sequence>MKKALLIVFMLALLVKNGKAQMTEHKLSLGVNIGYSKAFMDTQQSDVNLAFGGSAEMYISPYIFVSGNFNHGKLSQLNPDKYGRGFNTLFNQFNASVNIKSGIFFKPDFRSAYLPWYHIYLGIGAGAIVTQTNNANLVAPDASQSIGGVLLKQQAVLLPINLGIDFNLLGLNYDTPYSINLNYQHNLSFNDNLDGYNPAFDNKYKDAFGVITIGFRYNFLQRAFVAKNKEGKAAPQQVQYVWPNGSTEKRDTIRVVHMFLPEWSSAQDTVKK</sequence>
<keyword evidence="1" id="KW-0732">Signal</keyword>
<evidence type="ECO:0000256" key="1">
    <source>
        <dbReference type="SAM" id="SignalP"/>
    </source>
</evidence>
<dbReference type="OrthoDB" id="648040at2"/>
<feature type="signal peptide" evidence="1">
    <location>
        <begin position="1"/>
        <end position="20"/>
    </location>
</feature>
<dbReference type="EMBL" id="PQVF01000016">
    <property type="protein sequence ID" value="POY34916.1"/>
    <property type="molecule type" value="Genomic_DNA"/>
</dbReference>
<keyword evidence="3" id="KW-1185">Reference proteome</keyword>
<reference evidence="2 3" key="1">
    <citation type="submission" date="2018-01" db="EMBL/GenBank/DDBJ databases">
        <authorList>
            <person name="Gaut B.S."/>
            <person name="Morton B.R."/>
            <person name="Clegg M.T."/>
            <person name="Duvall M.R."/>
        </authorList>
    </citation>
    <scope>NUCLEOTIDE SEQUENCE [LARGE SCALE GENOMIC DNA]</scope>
    <source>
        <strain evidence="2 3">HR-AV</strain>
    </source>
</reference>
<evidence type="ECO:0000313" key="2">
    <source>
        <dbReference type="EMBL" id="POY34916.1"/>
    </source>
</evidence>